<name>A0A4P6XM64_9ASCO</name>
<reference evidence="8" key="1">
    <citation type="submission" date="2019-03" db="EMBL/GenBank/DDBJ databases">
        <title>Snf2 controls pulcherriminic acid biosynthesis and connects pigmentation and antifungal activity of the yeast Metschnikowia pulcherrima.</title>
        <authorList>
            <person name="Gore-Lloyd D."/>
            <person name="Sumann I."/>
            <person name="Brachmann A.O."/>
            <person name="Schneeberger K."/>
            <person name="Ortiz-Merino R.A."/>
            <person name="Moreno-Beltran M."/>
            <person name="Schlaefli M."/>
            <person name="Kirner P."/>
            <person name="Santos Kron A."/>
            <person name="Wolfe K.H."/>
            <person name="Piel J."/>
            <person name="Ahrens C.H."/>
            <person name="Henk D."/>
            <person name="Freimoser F.M."/>
        </authorList>
    </citation>
    <scope>NUCLEOTIDE SEQUENCE [LARGE SCALE GENOMIC DNA]</scope>
    <source>
        <strain evidence="8">APC 1.2</strain>
    </source>
</reference>
<dbReference type="PANTHER" id="PTHR23113:SF354">
    <property type="entry name" value="BUD SITE SELECTION PROTEIN 5"/>
    <property type="match status" value="1"/>
</dbReference>
<dbReference type="PROSITE" id="PS50009">
    <property type="entry name" value="RASGEF_CAT"/>
    <property type="match status" value="1"/>
</dbReference>
<gene>
    <name evidence="7" type="primary">MPUL0B05280</name>
    <name evidence="7" type="ORF">METSCH_B05280</name>
</gene>
<dbReference type="PANTHER" id="PTHR23113">
    <property type="entry name" value="GUANINE NUCLEOTIDE EXCHANGE FACTOR"/>
    <property type="match status" value="1"/>
</dbReference>
<evidence type="ECO:0000313" key="8">
    <source>
        <dbReference type="Proteomes" id="UP000292447"/>
    </source>
</evidence>
<dbReference type="GO" id="GO:0005085">
    <property type="term" value="F:guanyl-nucleotide exchange factor activity"/>
    <property type="evidence" value="ECO:0007669"/>
    <property type="project" value="UniProtKB-KW"/>
</dbReference>
<feature type="region of interest" description="Disordered" evidence="4">
    <location>
        <begin position="252"/>
        <end position="287"/>
    </location>
</feature>
<sequence length="1423" mass="158937">MVNPHASMSLSVYSAASGPKGHVSGVSGGIFALVAEEDERFGSDYNSSENESVYSELSRSHATEMHHDRSNQTFGTFVTANGSVPSFTLINNSLLRTELPLQDNTLMHDHDETPRLTQLATYDDVDKTPLIGAWPDDAVDLQPSTGDRSGVSGQNMVIEKGPQIDSATQSPPTLLASGYRQDTHNNTEDSLEPSELALKFQRLSMTLLQNGLKVSEESQQFQLDFLLNVHRENTLATSQPGRTSSYYNRILAKPRSNLDDSPVKRSASDASKRSKQSMASSNWGEQLNDSANYTQDLHRTVSTASSSAGHDYSGGGLNISFNHENNGAQQMPGSETPLASARYSVALSAEVHDIDMSVLFIKALHSFDATQSQQELDNSVCLSFAENDLAFVHTIDDSGWGEVTLLDTLDRGWIPMNFFAVAVNEDLDSSGALSYAHYMGPLLDSCGKFLLNPISHTTRHGTKTFSIKIVNSVRDGVRRLLQETDCLSRSNEIVIKKPVVRKSRKSLLSDWYNLMMKAAEYKGTSNYDKIEVLTLLVFQVTRRATAFFDIWAKESQEIIKRDTEVSLRDDMEKYPLLRTAPNARQRVAEINSVLYSYLSLIIGRLDLVEHNPAGCDLLETMVHHIILLLRELLFISKTGSDYFSEKPPELDGSLDSLLSLVSEIVTGVKSLVINTLNEPEKHRSFVHGIHSKDQYSHTGEGKALIMIAAKMIESIALTVHCIRKTFEPIGDYKLSSERAYPDYSKIRIAPDEFIRNCSVGIVKSLSLNVRDLRELKQKNEKSSNRYSTFRSGKSGELGITANGINSLHKAVLVDTEASAPFGAGKEFKQYLPSSDSAAQADTFSIKDELLVDANGNLLGASFKGLVYTLTNESSPPEYFFVSAFFICFRNFASGFDLADLLIQRFECDPSTDATSSTADVSFAVKLKNRQKIVCKLFQIWMESYWDHKNDQIYLSTLINFFNEGVCKVLPFEGMKLIEIAARLVTQVGPSSQFLNRSISLAKIKRKNSLLPKSDSDGSLASRYSMIDGYELSKINTNSSVTSSLKSMTLPLPLGISGQTTSTSSLLTKNQLHAIETLVTTYRSILAENWVHRNLLDSQTFVIADISNLLPKWYALSDQNWVLSNYRPNLLDFNGLEIAKQFTLIESEIFCSIQASELVNGNFSAKKAHLNLAKNVRQSLLFTNCLSAYVVESVLQPQVSHKVRVNTIKTWLKIAISCLYLRNFNSLAAIITSLQSHLITRLTRLWSDLSEKYTELYEYLCCIVHPEKNYSVYRTKLKSFLLSNEYNIPVVPYFSLFLQDLTFVTDGNPNYRTANTFLKQKLINIDKYLKITRVIADIESLQISYVKDGGNRPMRSGTLFSLGHSKRKESHALNGLEEYSIASVPALKELILLELWKVSQVNKKEDDRAWKLSCVVQPRDTPQD</sequence>
<dbReference type="Pfam" id="PF00618">
    <property type="entry name" value="RasGEF_N"/>
    <property type="match status" value="1"/>
</dbReference>
<feature type="compositionally biased region" description="Basic and acidic residues" evidence="4">
    <location>
        <begin position="256"/>
        <end position="272"/>
    </location>
</feature>
<dbReference type="InterPro" id="IPR008937">
    <property type="entry name" value="Ras-like_GEF"/>
</dbReference>
<feature type="compositionally biased region" description="Polar residues" evidence="4">
    <location>
        <begin position="319"/>
        <end position="333"/>
    </location>
</feature>
<feature type="domain" description="Ras-GEF" evidence="5">
    <location>
        <begin position="1133"/>
        <end position="1385"/>
    </location>
</feature>
<dbReference type="STRING" id="2163413.A0A4P6XM64"/>
<dbReference type="CDD" id="cd06224">
    <property type="entry name" value="REM"/>
    <property type="match status" value="1"/>
</dbReference>
<organism evidence="7 8">
    <name type="scientific">Metschnikowia aff. pulcherrima</name>
    <dbReference type="NCBI Taxonomy" id="2163413"/>
    <lineage>
        <taxon>Eukaryota</taxon>
        <taxon>Fungi</taxon>
        <taxon>Dikarya</taxon>
        <taxon>Ascomycota</taxon>
        <taxon>Saccharomycotina</taxon>
        <taxon>Pichiomycetes</taxon>
        <taxon>Metschnikowiaceae</taxon>
        <taxon>Metschnikowia</taxon>
    </lineage>
</organism>
<feature type="region of interest" description="Disordered" evidence="4">
    <location>
        <begin position="163"/>
        <end position="191"/>
    </location>
</feature>
<dbReference type="SUPFAM" id="SSF48366">
    <property type="entry name" value="Ras GEF"/>
    <property type="match status" value="1"/>
</dbReference>
<dbReference type="SMART" id="SM00326">
    <property type="entry name" value="SH3"/>
    <property type="match status" value="1"/>
</dbReference>
<evidence type="ECO:0000256" key="1">
    <source>
        <dbReference type="ARBA" id="ARBA00022443"/>
    </source>
</evidence>
<dbReference type="Pfam" id="PF00617">
    <property type="entry name" value="RasGEF"/>
    <property type="match status" value="1"/>
</dbReference>
<dbReference type="Proteomes" id="UP000292447">
    <property type="component" value="Chromosome II"/>
</dbReference>
<dbReference type="InterPro" id="IPR036028">
    <property type="entry name" value="SH3-like_dom_sf"/>
</dbReference>
<dbReference type="InterPro" id="IPR001452">
    <property type="entry name" value="SH3_domain"/>
</dbReference>
<accession>A0A4P6XM64</accession>
<feature type="region of interest" description="Disordered" evidence="4">
    <location>
        <begin position="315"/>
        <end position="335"/>
    </location>
</feature>
<dbReference type="SUPFAM" id="SSF50044">
    <property type="entry name" value="SH3-domain"/>
    <property type="match status" value="1"/>
</dbReference>
<dbReference type="InterPro" id="IPR001895">
    <property type="entry name" value="RASGEF_cat_dom"/>
</dbReference>
<feature type="domain" description="N-terminal Ras-GEF" evidence="6">
    <location>
        <begin position="853"/>
        <end position="988"/>
    </location>
</feature>
<feature type="compositionally biased region" description="Polar residues" evidence="4">
    <location>
        <begin position="278"/>
        <end position="287"/>
    </location>
</feature>
<dbReference type="PROSITE" id="PS50212">
    <property type="entry name" value="RASGEF_NTER"/>
    <property type="match status" value="1"/>
</dbReference>
<dbReference type="SMART" id="SM00229">
    <property type="entry name" value="RasGEFN"/>
    <property type="match status" value="1"/>
</dbReference>
<evidence type="ECO:0000313" key="7">
    <source>
        <dbReference type="EMBL" id="QBM87326.1"/>
    </source>
</evidence>
<dbReference type="Gene3D" id="1.10.840.10">
    <property type="entry name" value="Ras guanine-nucleotide exchange factors catalytic domain"/>
    <property type="match status" value="1"/>
</dbReference>
<protein>
    <submittedName>
        <fullName evidence="7">RasGEF N-terminal motif-containing protein</fullName>
    </submittedName>
</protein>
<dbReference type="InterPro" id="IPR023578">
    <property type="entry name" value="Ras_GEF_dom_sf"/>
</dbReference>
<proteinExistence type="predicted"/>
<evidence type="ECO:0000256" key="4">
    <source>
        <dbReference type="SAM" id="MobiDB-lite"/>
    </source>
</evidence>
<evidence type="ECO:0000259" key="5">
    <source>
        <dbReference type="PROSITE" id="PS50009"/>
    </source>
</evidence>
<dbReference type="GO" id="GO:0007265">
    <property type="term" value="P:Ras protein signal transduction"/>
    <property type="evidence" value="ECO:0007669"/>
    <property type="project" value="TreeGrafter"/>
</dbReference>
<evidence type="ECO:0000256" key="3">
    <source>
        <dbReference type="PROSITE-ProRule" id="PRU00168"/>
    </source>
</evidence>
<evidence type="ECO:0000256" key="2">
    <source>
        <dbReference type="ARBA" id="ARBA00022658"/>
    </source>
</evidence>
<dbReference type="Gene3D" id="1.20.870.10">
    <property type="entry name" value="Son of sevenless (SoS) protein Chain: S domain 1"/>
    <property type="match status" value="1"/>
</dbReference>
<dbReference type="GO" id="GO:0005886">
    <property type="term" value="C:plasma membrane"/>
    <property type="evidence" value="ECO:0007669"/>
    <property type="project" value="TreeGrafter"/>
</dbReference>
<dbReference type="CDD" id="cd00155">
    <property type="entry name" value="RasGEF"/>
    <property type="match status" value="1"/>
</dbReference>
<dbReference type="EMBL" id="CP034457">
    <property type="protein sequence ID" value="QBM87326.1"/>
    <property type="molecule type" value="Genomic_DNA"/>
</dbReference>
<dbReference type="InterPro" id="IPR000651">
    <property type="entry name" value="Ras-like_Gua-exchang_fac_N"/>
</dbReference>
<keyword evidence="1" id="KW-0728">SH3 domain</keyword>
<keyword evidence="8" id="KW-1185">Reference proteome</keyword>
<keyword evidence="2 3" id="KW-0344">Guanine-nucleotide releasing factor</keyword>
<dbReference type="InterPro" id="IPR036964">
    <property type="entry name" value="RASGEF_cat_dom_sf"/>
</dbReference>
<evidence type="ECO:0000259" key="6">
    <source>
        <dbReference type="PROSITE" id="PS50212"/>
    </source>
</evidence>
<dbReference type="SMART" id="SM00147">
    <property type="entry name" value="RasGEF"/>
    <property type="match status" value="1"/>
</dbReference>
<dbReference type="Gene3D" id="2.30.30.40">
    <property type="entry name" value="SH3 Domains"/>
    <property type="match status" value="1"/>
</dbReference>